<keyword evidence="6" id="KW-1185">Reference proteome</keyword>
<dbReference type="Gene3D" id="1.20.1420.20">
    <property type="entry name" value="M75 peptidase, HXXE motif"/>
    <property type="match status" value="1"/>
</dbReference>
<evidence type="ECO:0000313" key="5">
    <source>
        <dbReference type="EMBL" id="MBN7826795.1"/>
    </source>
</evidence>
<accession>A0A939DRB5</accession>
<evidence type="ECO:0000313" key="6">
    <source>
        <dbReference type="Proteomes" id="UP000664654"/>
    </source>
</evidence>
<keyword evidence="2 3" id="KW-0732">Signal</keyword>
<dbReference type="AlphaFoldDB" id="A0A939DRB5"/>
<dbReference type="Pfam" id="PF09375">
    <property type="entry name" value="Peptidase_M75"/>
    <property type="match status" value="1"/>
</dbReference>
<evidence type="ECO:0000259" key="4">
    <source>
        <dbReference type="Pfam" id="PF09375"/>
    </source>
</evidence>
<dbReference type="InterPro" id="IPR038352">
    <property type="entry name" value="Imelysin_sf"/>
</dbReference>
<name>A0A939DRB5_9ALTE</name>
<dbReference type="InterPro" id="IPR034984">
    <property type="entry name" value="Imelysin-like_IPPA"/>
</dbReference>
<dbReference type="RefSeq" id="WP_206574905.1">
    <property type="nucleotide sequence ID" value="NZ_JAFKCV010000010.1"/>
</dbReference>
<sequence length="404" mass="43563">MKTRPLAIACLTALVLAGCGESSSQRQGSQFGTPEPGPETDFNQNLLLQSLVDNALIPTYSNVVQASETALARVTAYCEGEIEQNASRDESKEQAREGWRHLMDSWQQAEMMQIGPLLDNSGSLRNRIYSWPNTSGCAVDQDVMLSRQDGYSIDSRTNSRRGLDALEYLLFNDNLNHSCTQAGTAPVGWDGLTEAERRVARCEYAILVSEDIRSNAQVLLDAWQGDAGYGSVLRDAGLPGSAFATAHEAVNDVSDALFYLTEVTKDAKLATPLGILLNDCGVVPCAANVESPWAGHSLQNIHNNLLGFRRLLQGGDDADSAVGFDDYLLDVGDADTASRLHQDLALAMELTLAFGGTLAEALEQNPEQVRELHGQVKAVTDTLKADFINSLALELPATSAGDND</sequence>
<gene>
    <name evidence="5" type="ORF">J0A66_16280</name>
</gene>
<dbReference type="PROSITE" id="PS51257">
    <property type="entry name" value="PROKAR_LIPOPROTEIN"/>
    <property type="match status" value="1"/>
</dbReference>
<feature type="signal peptide" evidence="3">
    <location>
        <begin position="1"/>
        <end position="17"/>
    </location>
</feature>
<evidence type="ECO:0000256" key="1">
    <source>
        <dbReference type="ARBA" id="ARBA00004196"/>
    </source>
</evidence>
<comment type="caution">
    <text evidence="5">The sequence shown here is derived from an EMBL/GenBank/DDBJ whole genome shotgun (WGS) entry which is preliminary data.</text>
</comment>
<dbReference type="Proteomes" id="UP000664654">
    <property type="component" value="Unassembled WGS sequence"/>
</dbReference>
<dbReference type="EMBL" id="JAFKCV010000010">
    <property type="protein sequence ID" value="MBN7826795.1"/>
    <property type="molecule type" value="Genomic_DNA"/>
</dbReference>
<comment type="subcellular location">
    <subcellularLocation>
        <location evidence="1">Cell envelope</location>
    </subcellularLocation>
</comment>
<organism evidence="5 6">
    <name type="scientific">Bowmanella dokdonensis</name>
    <dbReference type="NCBI Taxonomy" id="751969"/>
    <lineage>
        <taxon>Bacteria</taxon>
        <taxon>Pseudomonadati</taxon>
        <taxon>Pseudomonadota</taxon>
        <taxon>Gammaproteobacteria</taxon>
        <taxon>Alteromonadales</taxon>
        <taxon>Alteromonadaceae</taxon>
        <taxon>Bowmanella</taxon>
    </lineage>
</organism>
<dbReference type="InterPro" id="IPR018976">
    <property type="entry name" value="Imelysin-like"/>
</dbReference>
<dbReference type="GO" id="GO:0030313">
    <property type="term" value="C:cell envelope"/>
    <property type="evidence" value="ECO:0007669"/>
    <property type="project" value="UniProtKB-SubCell"/>
</dbReference>
<evidence type="ECO:0000256" key="3">
    <source>
        <dbReference type="SAM" id="SignalP"/>
    </source>
</evidence>
<dbReference type="CDD" id="cd14659">
    <property type="entry name" value="Imelysin-like_IPPA"/>
    <property type="match status" value="1"/>
</dbReference>
<proteinExistence type="predicted"/>
<reference evidence="5" key="1">
    <citation type="submission" date="2021-03" db="EMBL/GenBank/DDBJ databases">
        <title>novel species isolated from a fishpond in China.</title>
        <authorList>
            <person name="Lu H."/>
            <person name="Cai Z."/>
        </authorList>
    </citation>
    <scope>NUCLEOTIDE SEQUENCE</scope>
    <source>
        <strain evidence="5">JCM 30855</strain>
    </source>
</reference>
<feature type="domain" description="Imelysin-like" evidence="4">
    <location>
        <begin position="57"/>
        <end position="381"/>
    </location>
</feature>
<protein>
    <submittedName>
        <fullName evidence="5">Imelysin family protein</fullName>
    </submittedName>
</protein>
<feature type="chain" id="PRO_5037830574" evidence="3">
    <location>
        <begin position="18"/>
        <end position="404"/>
    </location>
</feature>
<evidence type="ECO:0000256" key="2">
    <source>
        <dbReference type="ARBA" id="ARBA00022729"/>
    </source>
</evidence>